<name>A0ABQ6H706_9GAMM</name>
<accession>A0ABQ6H706</accession>
<organism evidence="1 2">
    <name type="scientific">Thalassotalea eurytherma</name>
    <dbReference type="NCBI Taxonomy" id="1144278"/>
    <lineage>
        <taxon>Bacteria</taxon>
        <taxon>Pseudomonadati</taxon>
        <taxon>Pseudomonadota</taxon>
        <taxon>Gammaproteobacteria</taxon>
        <taxon>Alteromonadales</taxon>
        <taxon>Colwelliaceae</taxon>
        <taxon>Thalassotalea</taxon>
    </lineage>
</organism>
<sequence length="74" mass="8305">MKACLLQVTQPPSGDTFTGPKILFARPSNTLQTKADISTIRETSLKKYFSSPISHFENFSTAVIPRIKRLNHAR</sequence>
<comment type="caution">
    <text evidence="1">The sequence shown here is derived from an EMBL/GenBank/DDBJ whole genome shotgun (WGS) entry which is preliminary data.</text>
</comment>
<evidence type="ECO:0000313" key="2">
    <source>
        <dbReference type="Proteomes" id="UP001157133"/>
    </source>
</evidence>
<evidence type="ECO:0000313" key="1">
    <source>
        <dbReference type="EMBL" id="GLX83254.1"/>
    </source>
</evidence>
<proteinExistence type="predicted"/>
<reference evidence="1 2" key="1">
    <citation type="submission" date="2023-03" db="EMBL/GenBank/DDBJ databases">
        <title>Draft genome sequence of Thalassotalea eurytherma JCM 18482T.</title>
        <authorList>
            <person name="Sawabe T."/>
        </authorList>
    </citation>
    <scope>NUCLEOTIDE SEQUENCE [LARGE SCALE GENOMIC DNA]</scope>
    <source>
        <strain evidence="1 2">JCM 18482</strain>
    </source>
</reference>
<gene>
    <name evidence="1" type="ORF">theurythT_27060</name>
</gene>
<protein>
    <submittedName>
        <fullName evidence="1">Uncharacterized protein</fullName>
    </submittedName>
</protein>
<dbReference type="EMBL" id="BSSU01000014">
    <property type="protein sequence ID" value="GLX83254.1"/>
    <property type="molecule type" value="Genomic_DNA"/>
</dbReference>
<keyword evidence="2" id="KW-1185">Reference proteome</keyword>
<dbReference type="Proteomes" id="UP001157133">
    <property type="component" value="Unassembled WGS sequence"/>
</dbReference>